<feature type="region of interest" description="Disordered" evidence="1">
    <location>
        <begin position="678"/>
        <end position="698"/>
    </location>
</feature>
<dbReference type="EMBL" id="CP136920">
    <property type="protein sequence ID" value="WOO42631.1"/>
    <property type="molecule type" value="Genomic_DNA"/>
</dbReference>
<keyword evidence="2" id="KW-0472">Membrane</keyword>
<evidence type="ECO:0000256" key="1">
    <source>
        <dbReference type="SAM" id="MobiDB-lite"/>
    </source>
</evidence>
<dbReference type="KEGG" id="puo:RZN69_05970"/>
<reference evidence="3 4" key="1">
    <citation type="submission" date="2023-10" db="EMBL/GenBank/DDBJ databases">
        <title>Rubellicoccus peritrichatus gen. nov., sp. nov., isolated from an algae of coral reef tank.</title>
        <authorList>
            <person name="Luo J."/>
        </authorList>
    </citation>
    <scope>NUCLEOTIDE SEQUENCE [LARGE SCALE GENOMIC DNA]</scope>
    <source>
        <strain evidence="3 4">CR14</strain>
    </source>
</reference>
<keyword evidence="4" id="KW-1185">Reference proteome</keyword>
<accession>A0AAQ3QUQ6</accession>
<gene>
    <name evidence="3" type="ORF">RZN69_05970</name>
</gene>
<proteinExistence type="predicted"/>
<dbReference type="RefSeq" id="WP_317835156.1">
    <property type="nucleotide sequence ID" value="NZ_CP136920.1"/>
</dbReference>
<evidence type="ECO:0000313" key="4">
    <source>
        <dbReference type="Proteomes" id="UP001304300"/>
    </source>
</evidence>
<evidence type="ECO:0000256" key="2">
    <source>
        <dbReference type="SAM" id="Phobius"/>
    </source>
</evidence>
<dbReference type="AlphaFoldDB" id="A0AAQ3QUQ6"/>
<name>A0AAQ3QUQ6_9BACT</name>
<dbReference type="Proteomes" id="UP001304300">
    <property type="component" value="Chromosome"/>
</dbReference>
<keyword evidence="2" id="KW-0812">Transmembrane</keyword>
<sequence>MRRQASGFALIVAISLMSFIILMLLSLSTLVSVELATTQQSKAQLTARENARFALMVALGELQKHAGPDQRVTARAEILDNPDTNQNEIANPHWLGVWNVEDDTRTMLVSGDNVDPTIVPSESTIITSGNVSVNVPLVEAPDLNGLYGYWIRDEGLKASLGLSDKTDDIGLRSTPTQQDRYQRAAGQIFGFQDFIREEGISDFNQSEENTVGYLDRITQLHELRLIPSLSESTMNTWLQNNAESFTSTNLFTLTNTLDGGLRQDLSHLKRLPATTSQVELDATYDNPQWDMLTERLHDFIRFNQDNTADVLTPNVDEDHMDDPIIFSTAPYVSELAIVCGLGARSLPNSGGVAGGPTRDIYLYFYIFGDVLSPYTRNLNLDNGKDILPTSIDPTAKSDISIVVSNFPEIRLINSTKRSTTTINEVGTTDPIVIEGSLNSFYEHKAGYMRPCSQPSGSYESGRGTIAYKIGELRVTPETWDVFKVRFGNVADNPDPEVEGLTISLRESNTNDTTPREFQRIVLRNWGDFEIEYDASNSDNDTRFVRGISAMDRSHLSSGNWTFGVHYRLDDEWNETVATGSEQLDEMLSEWDMRAPKITVDLNNPEDGDGKYLDVFSPDDLERLNFMTTTDVFQGAWTGNDTNNRLARIYDLPKTEMISIGALNELHFVGRKPKPLGNTVAGKDTANLTDTNGDGDFNDPEESLNNYFDRYFFSTLPNQPNSWSKDTPLPNTRIRHFEHFDGTSNLGNEDSATNLMVEGGLNVNSTSDNAWRALLSPAFIDDFSYTNDLGTTVAQTLNIERPFFNYPFTSGEGLADSRGRYYGYISGNQDKALGTNIKADGTHEVFLQGFRELSATETRELAEEIVDGIQRYCVNEGHPFYSLTEFANSGVLQDAIDAVPSINSPDGKHIPKLSPGYLSAGSIMNMVSPYVFARSDTFKIRSYGETRNPITDKIEATAQCEIVVQRMPDVLSPTLGRRFEIVAFEWINESDI</sequence>
<evidence type="ECO:0000313" key="3">
    <source>
        <dbReference type="EMBL" id="WOO42631.1"/>
    </source>
</evidence>
<organism evidence="3 4">
    <name type="scientific">Rubellicoccus peritrichatus</name>
    <dbReference type="NCBI Taxonomy" id="3080537"/>
    <lineage>
        <taxon>Bacteria</taxon>
        <taxon>Pseudomonadati</taxon>
        <taxon>Verrucomicrobiota</taxon>
        <taxon>Opitutia</taxon>
        <taxon>Puniceicoccales</taxon>
        <taxon>Cerasicoccaceae</taxon>
        <taxon>Rubellicoccus</taxon>
    </lineage>
</organism>
<keyword evidence="2" id="KW-1133">Transmembrane helix</keyword>
<feature type="transmembrane region" description="Helical" evidence="2">
    <location>
        <begin position="7"/>
        <end position="31"/>
    </location>
</feature>
<protein>
    <submittedName>
        <fullName evidence="3">Uncharacterized protein</fullName>
    </submittedName>
</protein>